<dbReference type="AlphaFoldDB" id="A0AAV4NNX4"/>
<comment type="caution">
    <text evidence="1">The sequence shown here is derived from an EMBL/GenBank/DDBJ whole genome shotgun (WGS) entry which is preliminary data.</text>
</comment>
<dbReference type="Proteomes" id="UP001054945">
    <property type="component" value="Unassembled WGS sequence"/>
</dbReference>
<accession>A0AAV4NNX4</accession>
<organism evidence="1 2">
    <name type="scientific">Caerostris extrusa</name>
    <name type="common">Bark spider</name>
    <name type="synonym">Caerostris bankana</name>
    <dbReference type="NCBI Taxonomy" id="172846"/>
    <lineage>
        <taxon>Eukaryota</taxon>
        <taxon>Metazoa</taxon>
        <taxon>Ecdysozoa</taxon>
        <taxon>Arthropoda</taxon>
        <taxon>Chelicerata</taxon>
        <taxon>Arachnida</taxon>
        <taxon>Araneae</taxon>
        <taxon>Araneomorphae</taxon>
        <taxon>Entelegynae</taxon>
        <taxon>Araneoidea</taxon>
        <taxon>Araneidae</taxon>
        <taxon>Caerostris</taxon>
    </lineage>
</organism>
<evidence type="ECO:0000313" key="2">
    <source>
        <dbReference type="Proteomes" id="UP001054945"/>
    </source>
</evidence>
<name>A0AAV4NNX4_CAEEX</name>
<gene>
    <name evidence="1" type="ORF">CEXT_583541</name>
</gene>
<reference evidence="1 2" key="1">
    <citation type="submission" date="2021-06" db="EMBL/GenBank/DDBJ databases">
        <title>Caerostris extrusa draft genome.</title>
        <authorList>
            <person name="Kono N."/>
            <person name="Arakawa K."/>
        </authorList>
    </citation>
    <scope>NUCLEOTIDE SEQUENCE [LARGE SCALE GENOMIC DNA]</scope>
</reference>
<proteinExistence type="predicted"/>
<dbReference type="EMBL" id="BPLR01021155">
    <property type="protein sequence ID" value="GIX86590.1"/>
    <property type="molecule type" value="Genomic_DNA"/>
</dbReference>
<sequence>MDCDVSKSSLDATASGVADATCSQGTHVCHQVPIDGLRLEIVTNCVQRSLTQMKSAAEPFVFEPKSSNEGVGNLARVSLSLRQCKLKFPIWVYKRKLDAFSNLIGGRHGLIAKLTSGSLD</sequence>
<evidence type="ECO:0000313" key="1">
    <source>
        <dbReference type="EMBL" id="GIX86590.1"/>
    </source>
</evidence>
<protein>
    <submittedName>
        <fullName evidence="1">Uncharacterized protein</fullName>
    </submittedName>
</protein>
<keyword evidence="2" id="KW-1185">Reference proteome</keyword>